<dbReference type="Proteomes" id="UP000188268">
    <property type="component" value="Unassembled WGS sequence"/>
</dbReference>
<name>A0A1R3KWV6_COCAP</name>
<dbReference type="Gramene" id="OMP11594">
    <property type="protein sequence ID" value="OMP11594"/>
    <property type="gene ID" value="CCACVL1_00416"/>
</dbReference>
<reference evidence="2 3" key="1">
    <citation type="submission" date="2013-09" db="EMBL/GenBank/DDBJ databases">
        <title>Corchorus capsularis genome sequencing.</title>
        <authorList>
            <person name="Alam M."/>
            <person name="Haque M.S."/>
            <person name="Islam M.S."/>
            <person name="Emdad E.M."/>
            <person name="Islam M.M."/>
            <person name="Ahmed B."/>
            <person name="Halim A."/>
            <person name="Hossen Q.M.M."/>
            <person name="Hossain M.Z."/>
            <person name="Ahmed R."/>
            <person name="Khan M.M."/>
            <person name="Islam R."/>
            <person name="Rashid M.M."/>
            <person name="Khan S.A."/>
            <person name="Rahman M.S."/>
            <person name="Alam M."/>
        </authorList>
    </citation>
    <scope>NUCLEOTIDE SEQUENCE [LARGE SCALE GENOMIC DNA]</scope>
    <source>
        <strain evidence="3">cv. CVL-1</strain>
        <tissue evidence="2">Whole seedling</tissue>
    </source>
</reference>
<dbReference type="AlphaFoldDB" id="A0A1R3KWV6"/>
<evidence type="ECO:0000313" key="3">
    <source>
        <dbReference type="Proteomes" id="UP000188268"/>
    </source>
</evidence>
<organism evidence="2 3">
    <name type="scientific">Corchorus capsularis</name>
    <name type="common">Jute</name>
    <dbReference type="NCBI Taxonomy" id="210143"/>
    <lineage>
        <taxon>Eukaryota</taxon>
        <taxon>Viridiplantae</taxon>
        <taxon>Streptophyta</taxon>
        <taxon>Embryophyta</taxon>
        <taxon>Tracheophyta</taxon>
        <taxon>Spermatophyta</taxon>
        <taxon>Magnoliopsida</taxon>
        <taxon>eudicotyledons</taxon>
        <taxon>Gunneridae</taxon>
        <taxon>Pentapetalae</taxon>
        <taxon>rosids</taxon>
        <taxon>malvids</taxon>
        <taxon>Malvales</taxon>
        <taxon>Malvaceae</taxon>
        <taxon>Grewioideae</taxon>
        <taxon>Apeibeae</taxon>
        <taxon>Corchorus</taxon>
    </lineage>
</organism>
<sequence>MANGNANRESSTEAFAETFPVTAESLKKKQQAPNQGMKRKGNFGS</sequence>
<evidence type="ECO:0000256" key="1">
    <source>
        <dbReference type="SAM" id="MobiDB-lite"/>
    </source>
</evidence>
<gene>
    <name evidence="2" type="ORF">CCACVL1_00416</name>
</gene>
<proteinExistence type="predicted"/>
<evidence type="ECO:0000313" key="2">
    <source>
        <dbReference type="EMBL" id="OMP11594.1"/>
    </source>
</evidence>
<keyword evidence="3" id="KW-1185">Reference proteome</keyword>
<dbReference type="EMBL" id="AWWV01001124">
    <property type="protein sequence ID" value="OMP11594.1"/>
    <property type="molecule type" value="Genomic_DNA"/>
</dbReference>
<feature type="region of interest" description="Disordered" evidence="1">
    <location>
        <begin position="1"/>
        <end position="45"/>
    </location>
</feature>
<accession>A0A1R3KWV6</accession>
<protein>
    <submittedName>
        <fullName evidence="2">Uncharacterized protein</fullName>
    </submittedName>
</protein>
<comment type="caution">
    <text evidence="2">The sequence shown here is derived from an EMBL/GenBank/DDBJ whole genome shotgun (WGS) entry which is preliminary data.</text>
</comment>
<feature type="compositionally biased region" description="Polar residues" evidence="1">
    <location>
        <begin position="1"/>
        <end position="13"/>
    </location>
</feature>